<evidence type="ECO:0000313" key="9">
    <source>
        <dbReference type="EMBL" id="CAD5125820.1"/>
    </source>
</evidence>
<proteinExistence type="inferred from homology"/>
<dbReference type="PANTHER" id="PTHR21461:SF69">
    <property type="entry name" value="GLYCOSYLTRANSFERASE FAMILY 92 PROTEIN"/>
    <property type="match status" value="1"/>
</dbReference>
<dbReference type="PANTHER" id="PTHR21461">
    <property type="entry name" value="GLYCOSYLTRANSFERASE FAMILY 92 PROTEIN"/>
    <property type="match status" value="1"/>
</dbReference>
<dbReference type="GO" id="GO:0005737">
    <property type="term" value="C:cytoplasm"/>
    <property type="evidence" value="ECO:0007669"/>
    <property type="project" value="TreeGrafter"/>
</dbReference>
<keyword evidence="10" id="KW-1185">Reference proteome</keyword>
<comment type="caution">
    <text evidence="9">The sequence shown here is derived from an EMBL/GenBank/DDBJ whole genome shotgun (WGS) entry which is preliminary data.</text>
</comment>
<sequence length="422" mass="49965">MNRLFDKSLRIFVLLIIIVLMAVSSLHILYIKKFAEESKVWTTRSSILCKEPIKYLPNRIHNSGTVWSESEGAFFYSAYYDFRFNYVAVISIIPNDVTTFYCLLWFKTERSVWIVPVSPKIVPDTHKKKYYVSIYQCENPFNNSLPYAVTMTRKPCTTDFNATIKIVYNKITYPQERHWCLSPLFRLGSNDLSESLALHRTIGIDRATIFVMSDVLKRKFDKVPWVTAIKWSLPVRDIHYYAQCAAMNDCLYRNMFTSKYMVFTDLDEIFMPRRLINNVGNPLSRSLWKDLDVIQEKYNNTLATFYAQSALFPTPFYFKGAASLKITKRFVKRQDTRKKYIIVPDRIDFIGIHYTFPIKNYHYLYLQENVAVLHHYRRCRRPETECLGYTTAVHEMVEDKFILQLKNHLNNLINKYRNVLKL</sequence>
<dbReference type="GO" id="GO:0016757">
    <property type="term" value="F:glycosyltransferase activity"/>
    <property type="evidence" value="ECO:0007669"/>
    <property type="project" value="UniProtKB-UniRule"/>
</dbReference>
<reference evidence="9 10" key="1">
    <citation type="submission" date="2020-08" db="EMBL/GenBank/DDBJ databases">
        <authorList>
            <person name="Hejnol A."/>
        </authorList>
    </citation>
    <scope>NUCLEOTIDE SEQUENCE [LARGE SCALE GENOMIC DNA]</scope>
</reference>
<dbReference type="Proteomes" id="UP000549394">
    <property type="component" value="Unassembled WGS sequence"/>
</dbReference>
<accession>A0A7I8WCK6</accession>
<evidence type="ECO:0000256" key="3">
    <source>
        <dbReference type="ARBA" id="ARBA00022676"/>
    </source>
</evidence>
<keyword evidence="5 8" id="KW-0812">Transmembrane</keyword>
<dbReference type="EC" id="2.4.1.-" evidence="8"/>
<evidence type="ECO:0000256" key="6">
    <source>
        <dbReference type="ARBA" id="ARBA00022989"/>
    </source>
</evidence>
<evidence type="ECO:0000313" key="10">
    <source>
        <dbReference type="Proteomes" id="UP000549394"/>
    </source>
</evidence>
<gene>
    <name evidence="9" type="ORF">DGYR_LOCUS13138</name>
</gene>
<dbReference type="EMBL" id="CAJFCJ010000029">
    <property type="protein sequence ID" value="CAD5125820.1"/>
    <property type="molecule type" value="Genomic_DNA"/>
</dbReference>
<dbReference type="OrthoDB" id="2526284at2759"/>
<evidence type="ECO:0000256" key="1">
    <source>
        <dbReference type="ARBA" id="ARBA00004167"/>
    </source>
</evidence>
<keyword evidence="7 8" id="KW-0472">Membrane</keyword>
<dbReference type="Pfam" id="PF01697">
    <property type="entry name" value="Glyco_transf_92"/>
    <property type="match status" value="1"/>
</dbReference>
<keyword evidence="4 8" id="KW-0808">Transferase</keyword>
<dbReference type="AlphaFoldDB" id="A0A7I8WCK6"/>
<evidence type="ECO:0000256" key="8">
    <source>
        <dbReference type="RuleBase" id="RU366017"/>
    </source>
</evidence>
<name>A0A7I8WCK6_9ANNE</name>
<feature type="transmembrane region" description="Helical" evidence="8">
    <location>
        <begin position="12"/>
        <end position="31"/>
    </location>
</feature>
<evidence type="ECO:0000256" key="7">
    <source>
        <dbReference type="ARBA" id="ARBA00023136"/>
    </source>
</evidence>
<organism evidence="9 10">
    <name type="scientific">Dimorphilus gyrociliatus</name>
    <dbReference type="NCBI Taxonomy" id="2664684"/>
    <lineage>
        <taxon>Eukaryota</taxon>
        <taxon>Metazoa</taxon>
        <taxon>Spiralia</taxon>
        <taxon>Lophotrochozoa</taxon>
        <taxon>Annelida</taxon>
        <taxon>Polychaeta</taxon>
        <taxon>Polychaeta incertae sedis</taxon>
        <taxon>Dinophilidae</taxon>
        <taxon>Dimorphilus</taxon>
    </lineage>
</organism>
<keyword evidence="3 8" id="KW-0328">Glycosyltransferase</keyword>
<protein>
    <recommendedName>
        <fullName evidence="8">Glycosyltransferase family 92 protein</fullName>
        <ecNumber evidence="8">2.4.1.-</ecNumber>
    </recommendedName>
</protein>
<dbReference type="GO" id="GO:0016020">
    <property type="term" value="C:membrane"/>
    <property type="evidence" value="ECO:0007669"/>
    <property type="project" value="UniProtKB-SubCell"/>
</dbReference>
<comment type="subcellular location">
    <subcellularLocation>
        <location evidence="1">Membrane</location>
        <topology evidence="1">Single-pass membrane protein</topology>
    </subcellularLocation>
</comment>
<dbReference type="InterPro" id="IPR008166">
    <property type="entry name" value="Glyco_transf_92"/>
</dbReference>
<evidence type="ECO:0000256" key="2">
    <source>
        <dbReference type="ARBA" id="ARBA00007647"/>
    </source>
</evidence>
<comment type="similarity">
    <text evidence="2 8">Belongs to the glycosyltransferase 92 family.</text>
</comment>
<keyword evidence="6 8" id="KW-1133">Transmembrane helix</keyword>
<evidence type="ECO:0000256" key="5">
    <source>
        <dbReference type="ARBA" id="ARBA00022692"/>
    </source>
</evidence>
<evidence type="ECO:0000256" key="4">
    <source>
        <dbReference type="ARBA" id="ARBA00022679"/>
    </source>
</evidence>